<sequence>MKIRKNAAPSKEAMIELSIKYIEEDNEWSLRKLASYCGTTTKVFYTRFEGEEGLIEAIINLMGKNKAKQYGSLEQSIRAFYEFELNFFQENKTILNFLSSRGKGANPFTEHLREPYLALFDGDFNKVVFTGTVMVGVQALLSKGIPLDHDATVQFLEKGLS</sequence>
<evidence type="ECO:0000313" key="2">
    <source>
        <dbReference type="Proteomes" id="UP000179797"/>
    </source>
</evidence>
<keyword evidence="2" id="KW-1185">Reference proteome</keyword>
<name>A0A1S1Z022_FLAPC</name>
<accession>A0A1S1Z022</accession>
<dbReference type="SUPFAM" id="SSF46689">
    <property type="entry name" value="Homeodomain-like"/>
    <property type="match status" value="1"/>
</dbReference>
<evidence type="ECO:0000313" key="1">
    <source>
        <dbReference type="EMBL" id="OHX66455.1"/>
    </source>
</evidence>
<dbReference type="Proteomes" id="UP000179797">
    <property type="component" value="Unassembled WGS sequence"/>
</dbReference>
<dbReference type="EMBL" id="JRYR02000001">
    <property type="protein sequence ID" value="OHX66455.1"/>
    <property type="molecule type" value="Genomic_DNA"/>
</dbReference>
<gene>
    <name evidence="1" type="ORF">NH26_08840</name>
</gene>
<evidence type="ECO:0008006" key="3">
    <source>
        <dbReference type="Google" id="ProtNLM"/>
    </source>
</evidence>
<dbReference type="OrthoDB" id="4709966at2"/>
<reference evidence="1 2" key="1">
    <citation type="journal article" date="2012" name="Int. J. Syst. Evol. Microbiol.">
        <title>Flammeovirga pacifica sp. nov., isolated from deep-sea sediment.</title>
        <authorList>
            <person name="Xu H."/>
            <person name="Fu Y."/>
            <person name="Yang N."/>
            <person name="Ding Z."/>
            <person name="Lai Q."/>
            <person name="Zeng R."/>
        </authorList>
    </citation>
    <scope>NUCLEOTIDE SEQUENCE [LARGE SCALE GENOMIC DNA]</scope>
    <source>
        <strain evidence="2">DSM 24597 / LMG 26175 / WPAGA1</strain>
    </source>
</reference>
<proteinExistence type="predicted"/>
<dbReference type="RefSeq" id="WP_139262954.1">
    <property type="nucleotide sequence ID" value="NZ_JRYR02000001.1"/>
</dbReference>
<dbReference type="InterPro" id="IPR009057">
    <property type="entry name" value="Homeodomain-like_sf"/>
</dbReference>
<dbReference type="AlphaFoldDB" id="A0A1S1Z022"/>
<comment type="caution">
    <text evidence="1">The sequence shown here is derived from an EMBL/GenBank/DDBJ whole genome shotgun (WGS) entry which is preliminary data.</text>
</comment>
<organism evidence="1 2">
    <name type="scientific">Flammeovirga pacifica</name>
    <dbReference type="NCBI Taxonomy" id="915059"/>
    <lineage>
        <taxon>Bacteria</taxon>
        <taxon>Pseudomonadati</taxon>
        <taxon>Bacteroidota</taxon>
        <taxon>Cytophagia</taxon>
        <taxon>Cytophagales</taxon>
        <taxon>Flammeovirgaceae</taxon>
        <taxon>Flammeovirga</taxon>
    </lineage>
</organism>
<protein>
    <recommendedName>
        <fullName evidence="3">HTH tetR-type domain-containing protein</fullName>
    </recommendedName>
</protein>